<dbReference type="Proteomes" id="UP000009138">
    <property type="component" value="Unassembled WGS sequence"/>
</dbReference>
<protein>
    <recommendedName>
        <fullName evidence="4">CUE domain-containing protein</fullName>
    </recommendedName>
</protein>
<keyword evidence="3" id="KW-1185">Reference proteome</keyword>
<dbReference type="InterPro" id="IPR009060">
    <property type="entry name" value="UBA-like_sf"/>
</dbReference>
<dbReference type="CDD" id="cd14372">
    <property type="entry name" value="CUE_Cue5p_like"/>
    <property type="match status" value="1"/>
</dbReference>
<dbReference type="InParanoid" id="I1CRF0"/>
<dbReference type="SUPFAM" id="SSF46934">
    <property type="entry name" value="UBA-like"/>
    <property type="match status" value="1"/>
</dbReference>
<dbReference type="EMBL" id="CH476748">
    <property type="protein sequence ID" value="EIE91030.1"/>
    <property type="molecule type" value="Genomic_DNA"/>
</dbReference>
<proteinExistence type="predicted"/>
<feature type="compositionally biased region" description="Low complexity" evidence="1">
    <location>
        <begin position="222"/>
        <end position="232"/>
    </location>
</feature>
<evidence type="ECO:0008006" key="4">
    <source>
        <dbReference type="Google" id="ProtNLM"/>
    </source>
</evidence>
<feature type="compositionally biased region" description="Low complexity" evidence="1">
    <location>
        <begin position="173"/>
        <end position="186"/>
    </location>
</feature>
<evidence type="ECO:0000313" key="3">
    <source>
        <dbReference type="Proteomes" id="UP000009138"/>
    </source>
</evidence>
<feature type="region of interest" description="Disordered" evidence="1">
    <location>
        <begin position="171"/>
        <end position="201"/>
    </location>
</feature>
<sequence length="243" mass="27285">MTNPFHEPQTKILREAFPDIDACLIDEALWTAKGNIHTAFEILLAFNNQGTNNTLLPSSDTHFPQSSFSSTNFAKSPTVREELAQWRQELRRESKLKAEKSIHQKSRNGLPFGSPASNPFQYIPFENNRIGYQQGPPLQQEARNNSQRPLVQSFHDNSNCFNSACQEYHNTPRLSSTRSSTNHSSLAPALPPRRSNTTSNTNTSIYATVNRNSSINNLPTFSQSSSSLNSYLQERRPGIGDTK</sequence>
<dbReference type="GeneID" id="93622706"/>
<evidence type="ECO:0000313" key="2">
    <source>
        <dbReference type="EMBL" id="EIE91030.1"/>
    </source>
</evidence>
<accession>I1CRF0</accession>
<feature type="compositionally biased region" description="Basic and acidic residues" evidence="1">
    <location>
        <begin position="233"/>
        <end position="243"/>
    </location>
</feature>
<dbReference type="OrthoDB" id="9942608at2759"/>
<dbReference type="OMA" id="TQAHASY"/>
<dbReference type="AlphaFoldDB" id="I1CRF0"/>
<gene>
    <name evidence="2" type="ORF">RO3G_15741</name>
</gene>
<dbReference type="eggNOG" id="ENOG502TAK3">
    <property type="taxonomic scope" value="Eukaryota"/>
</dbReference>
<organism evidence="2 3">
    <name type="scientific">Rhizopus delemar (strain RA 99-880 / ATCC MYA-4621 / FGSC 9543 / NRRL 43880)</name>
    <name type="common">Mucormycosis agent</name>
    <name type="synonym">Rhizopus arrhizus var. delemar</name>
    <dbReference type="NCBI Taxonomy" id="246409"/>
    <lineage>
        <taxon>Eukaryota</taxon>
        <taxon>Fungi</taxon>
        <taxon>Fungi incertae sedis</taxon>
        <taxon>Mucoromycota</taxon>
        <taxon>Mucoromycotina</taxon>
        <taxon>Mucoromycetes</taxon>
        <taxon>Mucorales</taxon>
        <taxon>Mucorineae</taxon>
        <taxon>Rhizopodaceae</taxon>
        <taxon>Rhizopus</taxon>
    </lineage>
</organism>
<name>I1CRF0_RHIO9</name>
<dbReference type="RefSeq" id="XP_067526426.1">
    <property type="nucleotide sequence ID" value="XM_067670325.1"/>
</dbReference>
<evidence type="ECO:0000256" key="1">
    <source>
        <dbReference type="SAM" id="MobiDB-lite"/>
    </source>
</evidence>
<feature type="region of interest" description="Disordered" evidence="1">
    <location>
        <begin position="214"/>
        <end position="243"/>
    </location>
</feature>
<reference evidence="2 3" key="1">
    <citation type="journal article" date="2009" name="PLoS Genet.">
        <title>Genomic analysis of the basal lineage fungus Rhizopus oryzae reveals a whole-genome duplication.</title>
        <authorList>
            <person name="Ma L.-J."/>
            <person name="Ibrahim A.S."/>
            <person name="Skory C."/>
            <person name="Grabherr M.G."/>
            <person name="Burger G."/>
            <person name="Butler M."/>
            <person name="Elias M."/>
            <person name="Idnurm A."/>
            <person name="Lang B.F."/>
            <person name="Sone T."/>
            <person name="Abe A."/>
            <person name="Calvo S.E."/>
            <person name="Corrochano L.M."/>
            <person name="Engels R."/>
            <person name="Fu J."/>
            <person name="Hansberg W."/>
            <person name="Kim J.-M."/>
            <person name="Kodira C.D."/>
            <person name="Koehrsen M.J."/>
            <person name="Liu B."/>
            <person name="Miranda-Saavedra D."/>
            <person name="O'Leary S."/>
            <person name="Ortiz-Castellanos L."/>
            <person name="Poulter R."/>
            <person name="Rodriguez-Romero J."/>
            <person name="Ruiz-Herrera J."/>
            <person name="Shen Y.-Q."/>
            <person name="Zeng Q."/>
            <person name="Galagan J."/>
            <person name="Birren B.W."/>
            <person name="Cuomo C.A."/>
            <person name="Wickes B.L."/>
        </authorList>
    </citation>
    <scope>NUCLEOTIDE SEQUENCE [LARGE SCALE GENOMIC DNA]</scope>
    <source>
        <strain evidence="3">RA 99-880 / ATCC MYA-4621 / FGSC 9543 / NRRL 43880</strain>
    </source>
</reference>
<dbReference type="VEuPathDB" id="FungiDB:RO3G_15741"/>
<dbReference type="InterPro" id="IPR041807">
    <property type="entry name" value="Cue5/Don1_CUE"/>
</dbReference>